<keyword evidence="6" id="KW-0732">Signal</keyword>
<dbReference type="AlphaFoldDB" id="A0A485JE12"/>
<dbReference type="Gene3D" id="2.30.27.10">
    <property type="entry name" value="Phage FD Coat Protein,Membrane penetration domain"/>
    <property type="match status" value="1"/>
</dbReference>
<feature type="compositionally biased region" description="Gly residues" evidence="4">
    <location>
        <begin position="205"/>
        <end position="287"/>
    </location>
</feature>
<name>A0A485JE12_ECOLX</name>
<evidence type="ECO:0000256" key="5">
    <source>
        <dbReference type="SAM" id="Phobius"/>
    </source>
</evidence>
<dbReference type="InterPro" id="IPR036200">
    <property type="entry name" value="Attachment_G3P_N_sf"/>
</dbReference>
<dbReference type="SUPFAM" id="SSF50176">
    <property type="entry name" value="N-terminal domains of the minor coat protein g3p"/>
    <property type="match status" value="1"/>
</dbReference>
<evidence type="ECO:0000313" key="8">
    <source>
        <dbReference type="EMBL" id="VFT68981.1"/>
    </source>
</evidence>
<feature type="domain" description="Attachment protein G3P N-terminal" evidence="7">
    <location>
        <begin position="126"/>
        <end position="171"/>
    </location>
</feature>
<feature type="region of interest" description="Disordered" evidence="4">
    <location>
        <begin position="194"/>
        <end position="287"/>
    </location>
</feature>
<evidence type="ECO:0000313" key="9">
    <source>
        <dbReference type="Proteomes" id="UP000358010"/>
    </source>
</evidence>
<evidence type="ECO:0000256" key="4">
    <source>
        <dbReference type="SAM" id="MobiDB-lite"/>
    </source>
</evidence>
<evidence type="ECO:0000256" key="2">
    <source>
        <dbReference type="ARBA" id="ARBA00022870"/>
    </source>
</evidence>
<accession>A0A485JE12</accession>
<evidence type="ECO:0000256" key="3">
    <source>
        <dbReference type="ARBA" id="ARBA00022989"/>
    </source>
</evidence>
<feature type="signal peptide" evidence="6">
    <location>
        <begin position="1"/>
        <end position="19"/>
    </location>
</feature>
<protein>
    <submittedName>
        <fullName evidence="8">Phage Coat Protein A</fullName>
    </submittedName>
</protein>
<dbReference type="Proteomes" id="UP000358010">
    <property type="component" value="Unassembled WGS sequence"/>
</dbReference>
<evidence type="ECO:0000256" key="1">
    <source>
        <dbReference type="ARBA" id="ARBA00004379"/>
    </source>
</evidence>
<comment type="subcellular location">
    <subcellularLocation>
        <location evidence="1">Host membrane</location>
        <topology evidence="1">Single-pass membrane protein</topology>
    </subcellularLocation>
</comment>
<organism evidence="8 9">
    <name type="scientific">Escherichia coli</name>
    <dbReference type="NCBI Taxonomy" id="562"/>
    <lineage>
        <taxon>Bacteria</taxon>
        <taxon>Pseudomonadati</taxon>
        <taxon>Pseudomonadota</taxon>
        <taxon>Gammaproteobacteria</taxon>
        <taxon>Enterobacterales</taxon>
        <taxon>Enterobacteriaceae</taxon>
        <taxon>Escherichia</taxon>
    </lineage>
</organism>
<dbReference type="Pfam" id="PF05357">
    <property type="entry name" value="Phage_Coat_A"/>
    <property type="match status" value="1"/>
</dbReference>
<dbReference type="GO" id="GO:0033644">
    <property type="term" value="C:host cell membrane"/>
    <property type="evidence" value="ECO:0007669"/>
    <property type="project" value="UniProtKB-SubCell"/>
</dbReference>
<feature type="chain" id="PRO_5019808825" evidence="6">
    <location>
        <begin position="20"/>
        <end position="445"/>
    </location>
</feature>
<keyword evidence="5" id="KW-0472">Membrane</keyword>
<keyword evidence="2" id="KW-1043">Host membrane</keyword>
<reference evidence="8 9" key="1">
    <citation type="submission" date="2019-03" db="EMBL/GenBank/DDBJ databases">
        <authorList>
            <consortium name="Pathogen Informatics"/>
        </authorList>
    </citation>
    <scope>NUCLEOTIDE SEQUENCE [LARGE SCALE GENOMIC DNA]</scope>
    <source>
        <strain evidence="8 9">NCTC10974</strain>
    </source>
</reference>
<evidence type="ECO:0000256" key="6">
    <source>
        <dbReference type="SAM" id="SignalP"/>
    </source>
</evidence>
<keyword evidence="3 5" id="KW-1133">Transmembrane helix</keyword>
<feature type="transmembrane region" description="Helical" evidence="5">
    <location>
        <begin position="418"/>
        <end position="435"/>
    </location>
</feature>
<sequence length="445" mass="46578">MIRLIFPFLFLFFSSLSFAEEKEDPDKLVQCFGRFNCRTAYSDAGASIKLARGAGHIYCGSVGYDACSGIIHYCGSKLSDSSSAPSTVGVFVHARWSAYKVWDLEKREWETCTLDFQGGEGDLTPEYNKPPTDEICLSRPVLDGMTFPGVYKGDDGTRYVNVQGCIYEATGNPFICNPDDDTVCTANWKPVAVDPAFSDDKEDGGSSGGGSSGGGNSGGGSSGGGSSGGGSSGGGSSGGGNSGGGSSGGGSSGGGSIGGGSSGGGNSGGGSSGGGSSGGGNSGGGSSSGDGWLDGVLGWLQRIWVSVNDLNSFFSFSQADVNNSLNTFDGQLSDIVKNESGDSSNDYDSLISEFIDKLPKEWLFIDFDKLFFPGNQRFDKAQPLEVDFSFSLPVIGTVHFTVDTTDFSSAYDLLLRPVLEYFIYALTVLRLYFVYRRALMRHAEV</sequence>
<gene>
    <name evidence="8" type="ORF">NCTC10974_02495</name>
</gene>
<keyword evidence="5" id="KW-0812">Transmembrane</keyword>
<proteinExistence type="predicted"/>
<dbReference type="EMBL" id="CAADJZ010000001">
    <property type="protein sequence ID" value="VFT68981.1"/>
    <property type="molecule type" value="Genomic_DNA"/>
</dbReference>
<dbReference type="InterPro" id="IPR008021">
    <property type="entry name" value="Attachment_G3P_N"/>
</dbReference>
<evidence type="ECO:0000259" key="7">
    <source>
        <dbReference type="Pfam" id="PF05357"/>
    </source>
</evidence>
<keyword evidence="8" id="KW-0167">Capsid protein</keyword>
<keyword evidence="8" id="KW-0946">Virion</keyword>